<evidence type="ECO:0000313" key="2">
    <source>
        <dbReference type="EMBL" id="KAK7350832.1"/>
    </source>
</evidence>
<keyword evidence="1" id="KW-0812">Transmembrane</keyword>
<keyword evidence="1" id="KW-1133">Transmembrane helix</keyword>
<dbReference type="EMBL" id="JAYMYQ010000002">
    <property type="protein sequence ID" value="KAK7350832.1"/>
    <property type="molecule type" value="Genomic_DNA"/>
</dbReference>
<accession>A0AAN9MAA8</accession>
<proteinExistence type="predicted"/>
<comment type="caution">
    <text evidence="2">The sequence shown here is derived from an EMBL/GenBank/DDBJ whole genome shotgun (WGS) entry which is preliminary data.</text>
</comment>
<dbReference type="AlphaFoldDB" id="A0AAN9MAA8"/>
<feature type="transmembrane region" description="Helical" evidence="1">
    <location>
        <begin position="33"/>
        <end position="57"/>
    </location>
</feature>
<gene>
    <name evidence="2" type="ORF">VNO77_09823</name>
</gene>
<organism evidence="2 3">
    <name type="scientific">Canavalia gladiata</name>
    <name type="common">Sword bean</name>
    <name type="synonym">Dolichos gladiatus</name>
    <dbReference type="NCBI Taxonomy" id="3824"/>
    <lineage>
        <taxon>Eukaryota</taxon>
        <taxon>Viridiplantae</taxon>
        <taxon>Streptophyta</taxon>
        <taxon>Embryophyta</taxon>
        <taxon>Tracheophyta</taxon>
        <taxon>Spermatophyta</taxon>
        <taxon>Magnoliopsida</taxon>
        <taxon>eudicotyledons</taxon>
        <taxon>Gunneridae</taxon>
        <taxon>Pentapetalae</taxon>
        <taxon>rosids</taxon>
        <taxon>fabids</taxon>
        <taxon>Fabales</taxon>
        <taxon>Fabaceae</taxon>
        <taxon>Papilionoideae</taxon>
        <taxon>50 kb inversion clade</taxon>
        <taxon>NPAAA clade</taxon>
        <taxon>indigoferoid/millettioid clade</taxon>
        <taxon>Phaseoleae</taxon>
        <taxon>Canavalia</taxon>
    </lineage>
</organism>
<dbReference type="Proteomes" id="UP001367508">
    <property type="component" value="Unassembled WGS sequence"/>
</dbReference>
<sequence>MTLVFMVWCNFQQKNVQQKNEEKALPKINFHRFIMRVICDFHILNTILHGIIVRTVIEFPLSVSLPPITLSVFNFSCRLLALWLLWKRNYFLLFSLVLFIYTLFQNVNVLMHTPLT</sequence>
<protein>
    <submittedName>
        <fullName evidence="2">Uncharacterized protein</fullName>
    </submittedName>
</protein>
<evidence type="ECO:0000256" key="1">
    <source>
        <dbReference type="SAM" id="Phobius"/>
    </source>
</evidence>
<feature type="transmembrane region" description="Helical" evidence="1">
    <location>
        <begin position="63"/>
        <end position="84"/>
    </location>
</feature>
<evidence type="ECO:0000313" key="3">
    <source>
        <dbReference type="Proteomes" id="UP001367508"/>
    </source>
</evidence>
<keyword evidence="3" id="KW-1185">Reference proteome</keyword>
<keyword evidence="1" id="KW-0472">Membrane</keyword>
<name>A0AAN9MAA8_CANGL</name>
<feature type="transmembrane region" description="Helical" evidence="1">
    <location>
        <begin position="91"/>
        <end position="111"/>
    </location>
</feature>
<reference evidence="2 3" key="1">
    <citation type="submission" date="2024-01" db="EMBL/GenBank/DDBJ databases">
        <title>The genomes of 5 underutilized Papilionoideae crops provide insights into root nodulation and disease resistanc.</title>
        <authorList>
            <person name="Jiang F."/>
        </authorList>
    </citation>
    <scope>NUCLEOTIDE SEQUENCE [LARGE SCALE GENOMIC DNA]</scope>
    <source>
        <strain evidence="2">LVBAO_FW01</strain>
        <tissue evidence="2">Leaves</tissue>
    </source>
</reference>